<evidence type="ECO:0000256" key="1">
    <source>
        <dbReference type="SAM" id="MobiDB-lite"/>
    </source>
</evidence>
<keyword evidence="2" id="KW-0732">Signal</keyword>
<name>A0ABY3EQB7_9BURK</name>
<dbReference type="SMART" id="SM00278">
    <property type="entry name" value="HhH1"/>
    <property type="match status" value="2"/>
</dbReference>
<protein>
    <submittedName>
        <fullName evidence="4">Helix-hairpin-helix domain-containing protein</fullName>
    </submittedName>
</protein>
<organism evidence="4 5">
    <name type="scientific">Cupriavidus campinensis</name>
    <dbReference type="NCBI Taxonomy" id="151783"/>
    <lineage>
        <taxon>Bacteria</taxon>
        <taxon>Pseudomonadati</taxon>
        <taxon>Pseudomonadota</taxon>
        <taxon>Betaproteobacteria</taxon>
        <taxon>Burkholderiales</taxon>
        <taxon>Burkholderiaceae</taxon>
        <taxon>Cupriavidus</taxon>
    </lineage>
</organism>
<feature type="chain" id="PRO_5045227981" evidence="2">
    <location>
        <begin position="39"/>
        <end position="130"/>
    </location>
</feature>
<gene>
    <name evidence="4" type="ORF">FGG12_09680</name>
</gene>
<feature type="compositionally biased region" description="Basic and acidic residues" evidence="1">
    <location>
        <begin position="108"/>
        <end position="117"/>
    </location>
</feature>
<keyword evidence="5" id="KW-1185">Reference proteome</keyword>
<comment type="caution">
    <text evidence="4">The sequence shown here is derived from an EMBL/GenBank/DDBJ whole genome shotgun (WGS) entry which is preliminary data.</text>
</comment>
<evidence type="ECO:0000313" key="5">
    <source>
        <dbReference type="Proteomes" id="UP000318943"/>
    </source>
</evidence>
<accession>A0ABY3EQB7</accession>
<dbReference type="Proteomes" id="UP000318943">
    <property type="component" value="Unassembled WGS sequence"/>
</dbReference>
<reference evidence="4 5" key="1">
    <citation type="submission" date="2019-05" db="EMBL/GenBank/DDBJ databases">
        <title>Whole genome sequence analysis of Cupriavidus campinensis S14E4C strain.</title>
        <authorList>
            <person name="Abbaszade G."/>
            <person name="Szabo A."/>
            <person name="Toumi M."/>
            <person name="Toth E."/>
        </authorList>
    </citation>
    <scope>NUCLEOTIDE SEQUENCE [LARGE SCALE GENOMIC DNA]</scope>
    <source>
        <strain evidence="4 5">S14E4C</strain>
    </source>
</reference>
<feature type="domain" description="Helix-hairpin-helix DNA-binding motif class 1" evidence="3">
    <location>
        <begin position="48"/>
        <end position="67"/>
    </location>
</feature>
<feature type="signal peptide" evidence="2">
    <location>
        <begin position="1"/>
        <end position="38"/>
    </location>
</feature>
<dbReference type="SUPFAM" id="SSF47781">
    <property type="entry name" value="RuvA domain 2-like"/>
    <property type="match status" value="1"/>
</dbReference>
<evidence type="ECO:0000256" key="2">
    <source>
        <dbReference type="SAM" id="SignalP"/>
    </source>
</evidence>
<dbReference type="InterPro" id="IPR010994">
    <property type="entry name" value="RuvA_2-like"/>
</dbReference>
<dbReference type="Gene3D" id="1.10.150.280">
    <property type="entry name" value="AF1531-like domain"/>
    <property type="match status" value="1"/>
</dbReference>
<dbReference type="EMBL" id="VCIZ01000004">
    <property type="protein sequence ID" value="TSP13156.1"/>
    <property type="molecule type" value="Genomic_DNA"/>
</dbReference>
<feature type="region of interest" description="Disordered" evidence="1">
    <location>
        <begin position="105"/>
        <end position="130"/>
    </location>
</feature>
<feature type="domain" description="Helix-hairpin-helix DNA-binding motif class 1" evidence="3">
    <location>
        <begin position="79"/>
        <end position="98"/>
    </location>
</feature>
<dbReference type="PANTHER" id="PTHR21180:SF32">
    <property type="entry name" value="ENDONUCLEASE_EXONUCLEASE_PHOSPHATASE FAMILY DOMAIN-CONTAINING PROTEIN 1"/>
    <property type="match status" value="1"/>
</dbReference>
<evidence type="ECO:0000313" key="4">
    <source>
        <dbReference type="EMBL" id="TSP13156.1"/>
    </source>
</evidence>
<dbReference type="Pfam" id="PF12836">
    <property type="entry name" value="HHH_3"/>
    <property type="match status" value="1"/>
</dbReference>
<dbReference type="InterPro" id="IPR003583">
    <property type="entry name" value="Hlx-hairpin-Hlx_DNA-bd_motif"/>
</dbReference>
<proteinExistence type="predicted"/>
<dbReference type="PANTHER" id="PTHR21180">
    <property type="entry name" value="ENDONUCLEASE/EXONUCLEASE/PHOSPHATASE FAMILY DOMAIN-CONTAINING PROTEIN 1"/>
    <property type="match status" value="1"/>
</dbReference>
<evidence type="ECO:0000259" key="3">
    <source>
        <dbReference type="SMART" id="SM00278"/>
    </source>
</evidence>
<dbReference type="InterPro" id="IPR051675">
    <property type="entry name" value="Endo/Exo/Phosphatase_dom_1"/>
</dbReference>
<sequence>MERSFLMRNPFDVSLIQCMRRMLAALLVSLAFGGAAYANVDVNVADEAALTSVKGIGPATAKRILDERDKHGAFKDAGDLSDRVPGVGPKSVANLEAAGLTFGKAAPARKDAKDARTKASVAPSPQKAAR</sequence>